<dbReference type="GO" id="GO:0034473">
    <property type="term" value="P:U1 snRNA 3'-end processing"/>
    <property type="evidence" value="ECO:0000318"/>
    <property type="project" value="GO_Central"/>
</dbReference>
<organism evidence="9 10">
    <name type="scientific">Trichoplax adhaerens</name>
    <name type="common">Trichoplax reptans</name>
    <dbReference type="NCBI Taxonomy" id="10228"/>
    <lineage>
        <taxon>Eukaryota</taxon>
        <taxon>Metazoa</taxon>
        <taxon>Placozoa</taxon>
        <taxon>Uniplacotomia</taxon>
        <taxon>Trichoplacea</taxon>
        <taxon>Trichoplacidae</taxon>
        <taxon>Trichoplax</taxon>
    </lineage>
</organism>
<dbReference type="InterPro" id="IPR015847">
    <property type="entry name" value="ExoRNase_PH_dom2"/>
</dbReference>
<dbReference type="GO" id="GO:0071035">
    <property type="term" value="P:nuclear polyadenylation-dependent rRNA catabolic process"/>
    <property type="evidence" value="ECO:0000318"/>
    <property type="project" value="GO_Central"/>
</dbReference>
<dbReference type="InterPro" id="IPR036345">
    <property type="entry name" value="ExoRNase_PH_dom2_sf"/>
</dbReference>
<evidence type="ECO:0000256" key="6">
    <source>
        <dbReference type="ARBA" id="ARBA00042523"/>
    </source>
</evidence>
<comment type="similarity">
    <text evidence="3">Belongs to the RNase PH family.</text>
</comment>
<dbReference type="InterPro" id="IPR027408">
    <property type="entry name" value="PNPase/RNase_PH_dom_sf"/>
</dbReference>
<dbReference type="InterPro" id="IPR050590">
    <property type="entry name" value="Exosome_comp_Rrp42_subfam"/>
</dbReference>
<evidence type="ECO:0000256" key="4">
    <source>
        <dbReference type="ARBA" id="ARBA00022490"/>
    </source>
</evidence>
<evidence type="ECO:0000259" key="7">
    <source>
        <dbReference type="Pfam" id="PF01138"/>
    </source>
</evidence>
<dbReference type="GO" id="GO:0016075">
    <property type="term" value="P:rRNA catabolic process"/>
    <property type="evidence" value="ECO:0000318"/>
    <property type="project" value="GO_Central"/>
</dbReference>
<dbReference type="OMA" id="YNTRIPK"/>
<dbReference type="Pfam" id="PF03725">
    <property type="entry name" value="RNase_PH_C"/>
    <property type="match status" value="1"/>
</dbReference>
<dbReference type="GO" id="GO:0035925">
    <property type="term" value="F:mRNA 3'-UTR AU-rich region binding"/>
    <property type="evidence" value="ECO:0000318"/>
    <property type="project" value="GO_Central"/>
</dbReference>
<dbReference type="GO" id="GO:0071038">
    <property type="term" value="P:TRAMP-dependent tRNA surveillance pathway"/>
    <property type="evidence" value="ECO:0000318"/>
    <property type="project" value="GO_Central"/>
</dbReference>
<dbReference type="SUPFAM" id="SSF54211">
    <property type="entry name" value="Ribosomal protein S5 domain 2-like"/>
    <property type="match status" value="1"/>
</dbReference>
<dbReference type="OrthoDB" id="272245at2759"/>
<evidence type="ECO:0000256" key="3">
    <source>
        <dbReference type="ARBA" id="ARBA00006678"/>
    </source>
</evidence>
<dbReference type="GO" id="GO:0000176">
    <property type="term" value="C:nuclear exosome (RNase complex)"/>
    <property type="evidence" value="ECO:0000318"/>
    <property type="project" value="GO_Central"/>
</dbReference>
<dbReference type="InParanoid" id="B3RVW2"/>
<keyword evidence="5" id="KW-0271">Exosome</keyword>
<keyword evidence="4" id="KW-0963">Cytoplasm</keyword>
<dbReference type="eggNOG" id="KOG1612">
    <property type="taxonomic scope" value="Eukaryota"/>
</dbReference>
<name>B3RVW2_TRIAD</name>
<accession>B3RVW2</accession>
<comment type="subcellular location">
    <subcellularLocation>
        <location evidence="1">Cytoplasm</location>
    </subcellularLocation>
    <subcellularLocation>
        <location evidence="2">Nucleus</location>
        <location evidence="2">Nucleolus</location>
    </subcellularLocation>
</comment>
<dbReference type="GO" id="GO:0000177">
    <property type="term" value="C:cytoplasmic exosome (RNase complex)"/>
    <property type="evidence" value="ECO:0000318"/>
    <property type="project" value="GO_Central"/>
</dbReference>
<dbReference type="EMBL" id="DS985244">
    <property type="protein sequence ID" value="EDV26067.1"/>
    <property type="molecule type" value="Genomic_DNA"/>
</dbReference>
<dbReference type="AlphaFoldDB" id="B3RVW2"/>
<feature type="domain" description="Exoribonuclease phosphorolytic" evidence="7">
    <location>
        <begin position="31"/>
        <end position="165"/>
    </location>
</feature>
<proteinExistence type="inferred from homology"/>
<evidence type="ECO:0000256" key="5">
    <source>
        <dbReference type="ARBA" id="ARBA00022835"/>
    </source>
</evidence>
<evidence type="ECO:0000256" key="1">
    <source>
        <dbReference type="ARBA" id="ARBA00004496"/>
    </source>
</evidence>
<dbReference type="GO" id="GO:0034476">
    <property type="term" value="P:U5 snRNA 3'-end processing"/>
    <property type="evidence" value="ECO:0000318"/>
    <property type="project" value="GO_Central"/>
</dbReference>
<dbReference type="PANTHER" id="PTHR11097:SF8">
    <property type="entry name" value="EXOSOME COMPLEX COMPONENT RRP42"/>
    <property type="match status" value="1"/>
</dbReference>
<dbReference type="Pfam" id="PF01138">
    <property type="entry name" value="RNase_PH"/>
    <property type="match status" value="1"/>
</dbReference>
<dbReference type="GO" id="GO:0071028">
    <property type="term" value="P:nuclear mRNA surveillance"/>
    <property type="evidence" value="ECO:0000318"/>
    <property type="project" value="GO_Central"/>
</dbReference>
<dbReference type="CTD" id="6753313"/>
<dbReference type="Proteomes" id="UP000009022">
    <property type="component" value="Unassembled WGS sequence"/>
</dbReference>
<evidence type="ECO:0000313" key="9">
    <source>
        <dbReference type="EMBL" id="EDV26067.1"/>
    </source>
</evidence>
<evidence type="ECO:0000256" key="2">
    <source>
        <dbReference type="ARBA" id="ARBA00004604"/>
    </source>
</evidence>
<dbReference type="GO" id="GO:0000467">
    <property type="term" value="P:exonucleolytic trimming to generate mature 3'-end of 5.8S rRNA from tricistronic rRNA transcript (SSU-rRNA, 5.8S rRNA, LSU-rRNA)"/>
    <property type="evidence" value="ECO:0000318"/>
    <property type="project" value="GO_Central"/>
</dbReference>
<evidence type="ECO:0000313" key="10">
    <source>
        <dbReference type="Proteomes" id="UP000009022"/>
    </source>
</evidence>
<evidence type="ECO:0000259" key="8">
    <source>
        <dbReference type="Pfam" id="PF03725"/>
    </source>
</evidence>
<dbReference type="FunCoup" id="B3RVW2">
    <property type="interactions" value="1758"/>
</dbReference>
<dbReference type="STRING" id="10228.B3RVW2"/>
<dbReference type="PANTHER" id="PTHR11097">
    <property type="entry name" value="EXOSOME COMPLEX EXONUCLEASE RIBOSOMAL RNA PROCESSING PROTEIN"/>
    <property type="match status" value="1"/>
</dbReference>
<gene>
    <name evidence="9" type="ORF">TRIADDRAFT_55798</name>
</gene>
<dbReference type="Gene3D" id="3.30.230.70">
    <property type="entry name" value="GHMP Kinase, N-terminal domain"/>
    <property type="match status" value="1"/>
</dbReference>
<dbReference type="GO" id="GO:0034475">
    <property type="term" value="P:U4 snRNA 3'-end processing"/>
    <property type="evidence" value="ECO:0000318"/>
    <property type="project" value="GO_Central"/>
</dbReference>
<sequence>MSSSTLSEGRKQFIVDGVTQDCRADGRRCIDFRRFQIETGIVSNTNGSARLRQYGTDVLVGIKAEIGQPKQERSNTGHLEFYVDCSSYNTTEIDGHIGDFTTQLTKSLERIYDSENVLDLKSLTIIAGEQVWVLYIDAVVLECCGNLLDCISIAVKAALYNTRIPGVSVNDEEGVLELEISDDPNDEKKLSIDKVPVIVSCNKIGHRYVVDATQEEECCSSGRLLIAVNDRNNICSLQKSGTGSLDPSTIFEMIETARQAAVPLNQELLQTLKREERSNNDKCGFFAN</sequence>
<protein>
    <recommendedName>
        <fullName evidence="6">Ribosomal RNA-processing protein 42</fullName>
    </recommendedName>
</protein>
<dbReference type="InterPro" id="IPR001247">
    <property type="entry name" value="ExoRNase_PH_dom1"/>
</dbReference>
<keyword evidence="10" id="KW-1185">Reference proteome</keyword>
<dbReference type="GO" id="GO:0005730">
    <property type="term" value="C:nucleolus"/>
    <property type="evidence" value="ECO:0007669"/>
    <property type="project" value="UniProtKB-SubCell"/>
</dbReference>
<dbReference type="HOGENOM" id="CLU_038194_4_2_1"/>
<feature type="domain" description="Exoribonuclease phosphorolytic" evidence="8">
    <location>
        <begin position="195"/>
        <end position="259"/>
    </location>
</feature>
<dbReference type="RefSeq" id="XP_002112100.1">
    <property type="nucleotide sequence ID" value="XM_002112064.1"/>
</dbReference>
<dbReference type="InterPro" id="IPR020568">
    <property type="entry name" value="Ribosomal_Su5_D2-typ_SF"/>
</dbReference>
<dbReference type="CDD" id="cd11367">
    <property type="entry name" value="RNase_PH_RRP42"/>
    <property type="match status" value="1"/>
</dbReference>
<dbReference type="PhylomeDB" id="B3RVW2"/>
<reference evidence="9 10" key="1">
    <citation type="journal article" date="2008" name="Nature">
        <title>The Trichoplax genome and the nature of placozoans.</title>
        <authorList>
            <person name="Srivastava M."/>
            <person name="Begovic E."/>
            <person name="Chapman J."/>
            <person name="Putnam N.H."/>
            <person name="Hellsten U."/>
            <person name="Kawashima T."/>
            <person name="Kuo A."/>
            <person name="Mitros T."/>
            <person name="Salamov A."/>
            <person name="Carpenter M.L."/>
            <person name="Signorovitch A.Y."/>
            <person name="Moreno M.A."/>
            <person name="Kamm K."/>
            <person name="Grimwood J."/>
            <person name="Schmutz J."/>
            <person name="Shapiro H."/>
            <person name="Grigoriev I.V."/>
            <person name="Buss L.W."/>
            <person name="Schierwater B."/>
            <person name="Dellaporta S.L."/>
            <person name="Rokhsar D.S."/>
        </authorList>
    </citation>
    <scope>NUCLEOTIDE SEQUENCE [LARGE SCALE GENOMIC DNA]</scope>
    <source>
        <strain evidence="9 10">Grell-BS-1999</strain>
    </source>
</reference>
<dbReference type="KEGG" id="tad:TRIADDRAFT_55798"/>
<dbReference type="GeneID" id="6753313"/>
<dbReference type="SUPFAM" id="SSF55666">
    <property type="entry name" value="Ribonuclease PH domain 2-like"/>
    <property type="match status" value="1"/>
</dbReference>